<keyword evidence="4" id="KW-1185">Reference proteome</keyword>
<gene>
    <name evidence="3" type="ORF">FRY97_00025</name>
</gene>
<dbReference type="Pfam" id="PF07676">
    <property type="entry name" value="PD40"/>
    <property type="match status" value="2"/>
</dbReference>
<evidence type="ECO:0000256" key="1">
    <source>
        <dbReference type="PROSITE-ProRule" id="PRU00339"/>
    </source>
</evidence>
<proteinExistence type="predicted"/>
<keyword evidence="1" id="KW-0802">TPR repeat</keyword>
<keyword evidence="2" id="KW-0732">Signal</keyword>
<dbReference type="InterPro" id="IPR019734">
    <property type="entry name" value="TPR_rpt"/>
</dbReference>
<accession>A0A5C6S6J8</accession>
<dbReference type="Gene3D" id="1.25.40.10">
    <property type="entry name" value="Tetratricopeptide repeat domain"/>
    <property type="match status" value="1"/>
</dbReference>
<comment type="caution">
    <text evidence="3">The sequence shown here is derived from an EMBL/GenBank/DDBJ whole genome shotgun (WGS) entry which is preliminary data.</text>
</comment>
<feature type="repeat" description="TPR" evidence="1">
    <location>
        <begin position="23"/>
        <end position="56"/>
    </location>
</feature>
<dbReference type="Proteomes" id="UP000321580">
    <property type="component" value="Unassembled WGS sequence"/>
</dbReference>
<feature type="chain" id="PRO_5022975775" evidence="2">
    <location>
        <begin position="21"/>
        <end position="647"/>
    </location>
</feature>
<dbReference type="SUPFAM" id="SSF103088">
    <property type="entry name" value="OmpA-like"/>
    <property type="match status" value="1"/>
</dbReference>
<name>A0A5C6S6J8_9BACT</name>
<dbReference type="SUPFAM" id="SSF82171">
    <property type="entry name" value="DPP6 N-terminal domain-like"/>
    <property type="match status" value="1"/>
</dbReference>
<feature type="signal peptide" evidence="2">
    <location>
        <begin position="1"/>
        <end position="20"/>
    </location>
</feature>
<dbReference type="RefSeq" id="WP_147165339.1">
    <property type="nucleotide sequence ID" value="NZ_VOOR01000001.1"/>
</dbReference>
<dbReference type="InterPro" id="IPR011990">
    <property type="entry name" value="TPR-like_helical_dom_sf"/>
</dbReference>
<reference evidence="3 4" key="1">
    <citation type="submission" date="2019-08" db="EMBL/GenBank/DDBJ databases">
        <title>Genome of Phaeodactylibacter luteus.</title>
        <authorList>
            <person name="Bowman J.P."/>
        </authorList>
    </citation>
    <scope>NUCLEOTIDE SEQUENCE [LARGE SCALE GENOMIC DNA]</scope>
    <source>
        <strain evidence="3 4">KCTC 42180</strain>
    </source>
</reference>
<dbReference type="EMBL" id="VOOR01000001">
    <property type="protein sequence ID" value="TXB70126.1"/>
    <property type="molecule type" value="Genomic_DNA"/>
</dbReference>
<dbReference type="InterPro" id="IPR011659">
    <property type="entry name" value="WD40"/>
</dbReference>
<dbReference type="SMART" id="SM00028">
    <property type="entry name" value="TPR"/>
    <property type="match status" value="2"/>
</dbReference>
<dbReference type="PROSITE" id="PS50005">
    <property type="entry name" value="TPR"/>
    <property type="match status" value="1"/>
</dbReference>
<evidence type="ECO:0000313" key="3">
    <source>
        <dbReference type="EMBL" id="TXB70126.1"/>
    </source>
</evidence>
<evidence type="ECO:0000256" key="2">
    <source>
        <dbReference type="SAM" id="SignalP"/>
    </source>
</evidence>
<dbReference type="AlphaFoldDB" id="A0A5C6S6J8"/>
<organism evidence="3 4">
    <name type="scientific">Phaeodactylibacter luteus</name>
    <dbReference type="NCBI Taxonomy" id="1564516"/>
    <lineage>
        <taxon>Bacteria</taxon>
        <taxon>Pseudomonadati</taxon>
        <taxon>Bacteroidota</taxon>
        <taxon>Saprospiria</taxon>
        <taxon>Saprospirales</taxon>
        <taxon>Haliscomenobacteraceae</taxon>
        <taxon>Phaeodactylibacter</taxon>
    </lineage>
</organism>
<dbReference type="InterPro" id="IPR011042">
    <property type="entry name" value="6-blade_b-propeller_TolB-like"/>
</dbReference>
<dbReference type="OrthoDB" id="1488408at2"/>
<dbReference type="Gene3D" id="2.120.10.30">
    <property type="entry name" value="TolB, C-terminal domain"/>
    <property type="match status" value="1"/>
</dbReference>
<evidence type="ECO:0000313" key="4">
    <source>
        <dbReference type="Proteomes" id="UP000321580"/>
    </source>
</evidence>
<dbReference type="InterPro" id="IPR036737">
    <property type="entry name" value="OmpA-like_sf"/>
</dbReference>
<dbReference type="Gene3D" id="3.30.1330.60">
    <property type="entry name" value="OmpA-like domain"/>
    <property type="match status" value="1"/>
</dbReference>
<sequence>MNTIFRLCLLLLMPHLAVHAQTFRAFVSAGDEAVAQKDEQAAMLYYAEALKLKPDAPEVLLKYADRALAFYAFEAAKTAYQRLLGRRDAAAFPSAILGMGLCLQQTGKYADAIPYFEAYLQQQGASAEGAAEALHRLEQARWASARRSGSREEWKVEHLGRSVNTPYSEFAPVVRGDTLYYSSMRYELEGDKHRPPRKVAKVLYQSGKSRGRPLRHGFNADTAHTANFALSPDGQRAYFTVCRYTAGAQVECRLYMARRGAAKRWPRKSKLLPGPVNQPGFSNTQPAVGYDSLKQRELLFFVRQPREGGADIFVSDLDSLGMPGEPRAVSGINTPFREMTPWFSDKEQALYFSSDGWPGLGGLDVYRLQWPDGAEPEHLGQPLNTSYNDFYFTKTADGLRAYFASNRPGSYHLDRAHDACCNDIYLAAKLQDTLQLPAEPDPLLAPPPVAEAPPEPTRLSDFLPLRLYFDNDEPEPRTRRTATRLTYGRTVADYLEQEWAYAEAFAEGLPDTLALQAEDAVARFFSGQVAKGQERLELFCGILLSRLETGDTLEIFMKGYTSPRAQNDYNLALSQRRISSVRNHFEAYRQGALLPFLENGQLTLTELPYGESEASNEVSDALDDRRNSIYHPDAARERRVEILEVRE</sequence>
<protein>
    <submittedName>
        <fullName evidence="3">Uncharacterized protein</fullName>
    </submittedName>
</protein>
<dbReference type="SUPFAM" id="SSF48452">
    <property type="entry name" value="TPR-like"/>
    <property type="match status" value="1"/>
</dbReference>